<evidence type="ECO:0000256" key="2">
    <source>
        <dbReference type="ARBA" id="ARBA00023002"/>
    </source>
</evidence>
<evidence type="ECO:0000256" key="1">
    <source>
        <dbReference type="ARBA" id="ARBA00009986"/>
    </source>
</evidence>
<protein>
    <recommendedName>
        <fullName evidence="6">Aldehyde dehydrogenase domain-containing protein</fullName>
    </recommendedName>
</protein>
<dbReference type="Pfam" id="PF00171">
    <property type="entry name" value="Aldedh"/>
    <property type="match status" value="1"/>
</dbReference>
<dbReference type="SUPFAM" id="SSF53720">
    <property type="entry name" value="ALDH-like"/>
    <property type="match status" value="1"/>
</dbReference>
<dbReference type="InterPro" id="IPR016161">
    <property type="entry name" value="Ald_DH/histidinol_DH"/>
</dbReference>
<proteinExistence type="inferred from homology"/>
<dbReference type="Gene3D" id="3.40.605.10">
    <property type="entry name" value="Aldehyde Dehydrogenase, Chain A, domain 1"/>
    <property type="match status" value="1"/>
</dbReference>
<keyword evidence="2 5" id="KW-0560">Oxidoreductase</keyword>
<evidence type="ECO:0000256" key="4">
    <source>
        <dbReference type="PROSITE-ProRule" id="PRU10007"/>
    </source>
</evidence>
<comment type="caution">
    <text evidence="7">The sequence shown here is derived from an EMBL/GenBank/DDBJ whole genome shotgun (WGS) entry which is preliminary data.</text>
</comment>
<accession>A0AAD9K6Z1</accession>
<dbReference type="InterPro" id="IPR015590">
    <property type="entry name" value="Aldehyde_DH_dom"/>
</dbReference>
<dbReference type="InterPro" id="IPR016160">
    <property type="entry name" value="Ald_DH_CS_CYS"/>
</dbReference>
<evidence type="ECO:0000313" key="8">
    <source>
        <dbReference type="Proteomes" id="UP001208570"/>
    </source>
</evidence>
<dbReference type="GO" id="GO:0016620">
    <property type="term" value="F:oxidoreductase activity, acting on the aldehyde or oxo group of donors, NAD or NADP as acceptor"/>
    <property type="evidence" value="ECO:0007669"/>
    <property type="project" value="InterPro"/>
</dbReference>
<evidence type="ECO:0000256" key="5">
    <source>
        <dbReference type="RuleBase" id="RU003345"/>
    </source>
</evidence>
<keyword evidence="3" id="KW-0520">NAD</keyword>
<name>A0AAD9K6Z1_9ANNE</name>
<organism evidence="7 8">
    <name type="scientific">Paralvinella palmiformis</name>
    <dbReference type="NCBI Taxonomy" id="53620"/>
    <lineage>
        <taxon>Eukaryota</taxon>
        <taxon>Metazoa</taxon>
        <taxon>Spiralia</taxon>
        <taxon>Lophotrochozoa</taxon>
        <taxon>Annelida</taxon>
        <taxon>Polychaeta</taxon>
        <taxon>Sedentaria</taxon>
        <taxon>Canalipalpata</taxon>
        <taxon>Terebellida</taxon>
        <taxon>Terebelliformia</taxon>
        <taxon>Alvinellidae</taxon>
        <taxon>Paralvinella</taxon>
    </lineage>
</organism>
<dbReference type="PROSITE" id="PS00687">
    <property type="entry name" value="ALDEHYDE_DEHYDR_GLU"/>
    <property type="match status" value="1"/>
</dbReference>
<evidence type="ECO:0000256" key="3">
    <source>
        <dbReference type="ARBA" id="ARBA00023027"/>
    </source>
</evidence>
<feature type="domain" description="Aldehyde dehydrogenase" evidence="6">
    <location>
        <begin position="24"/>
        <end position="475"/>
    </location>
</feature>
<dbReference type="CDD" id="cd07093">
    <property type="entry name" value="ALDH_F8_HMSADH"/>
    <property type="match status" value="1"/>
</dbReference>
<dbReference type="PANTHER" id="PTHR43720:SF2">
    <property type="entry name" value="2-AMINOMUCONIC SEMIALDEHYDE DEHYDROGENASE"/>
    <property type="match status" value="1"/>
</dbReference>
<dbReference type="AlphaFoldDB" id="A0AAD9K6Z1"/>
<dbReference type="FunFam" id="3.40.605.10:FF:000001">
    <property type="entry name" value="Aldehyde dehydrogenase 1"/>
    <property type="match status" value="1"/>
</dbReference>
<sequence>MANNSDSVLQIENYIDGEFVETARYMDSVNPARGVVWAKVPDSGEEELNRAVSAAKKAFETWSKTSVQERSRCLLKMAELLESQLESFAEIESRDQGKPVSVARNVDIPRAVYNLRVFGTAILHHLEMSSFQEDFFALNYTSRLPVGVAGIICPWNLPMYLLTFKIAPALACGNTVVCKPSEMTSVTAWMLCKLCTEAGVPRGVINMVFGTGHRVGDALVRHPDVRVISFTGSTLTAEKIRLATATQCKKLSLELGGKNAAIIFDDVNLEKCIPTVTRSTFINQGEVCLCTSRIFVQRGVFDEFITKFVKSASTITVGDPDDKDTWMGALISPEHLAKVSGYVNLAKEEGATILTGDEPDRIKLNSKNAKGYFFPPTVITNVSDNSKLMQEEIFGPVVCVVPFTTEDEYGLCASIWSQNVNTVHRVARQLQVGTVWANCWLVRDLHMPFGGLKNSGVGREGLIHSVDLFTEVKTVCVQLDQPGNQ</sequence>
<dbReference type="InterPro" id="IPR029510">
    <property type="entry name" value="Ald_DH_CS_GLU"/>
</dbReference>
<dbReference type="EMBL" id="JAODUP010000043">
    <property type="protein sequence ID" value="KAK2166036.1"/>
    <property type="molecule type" value="Genomic_DNA"/>
</dbReference>
<dbReference type="Proteomes" id="UP001208570">
    <property type="component" value="Unassembled WGS sequence"/>
</dbReference>
<feature type="active site" evidence="4">
    <location>
        <position position="254"/>
    </location>
</feature>
<evidence type="ECO:0000313" key="7">
    <source>
        <dbReference type="EMBL" id="KAK2166036.1"/>
    </source>
</evidence>
<dbReference type="PROSITE" id="PS00070">
    <property type="entry name" value="ALDEHYDE_DEHYDR_CYS"/>
    <property type="match status" value="1"/>
</dbReference>
<dbReference type="InterPro" id="IPR016163">
    <property type="entry name" value="Ald_DH_C"/>
</dbReference>
<keyword evidence="8" id="KW-1185">Reference proteome</keyword>
<dbReference type="InterPro" id="IPR016162">
    <property type="entry name" value="Ald_DH_N"/>
</dbReference>
<gene>
    <name evidence="7" type="ORF">LSH36_43g03042</name>
</gene>
<reference evidence="7" key="1">
    <citation type="journal article" date="2023" name="Mol. Biol. Evol.">
        <title>Third-Generation Sequencing Reveals the Adaptive Role of the Epigenome in Three Deep-Sea Polychaetes.</title>
        <authorList>
            <person name="Perez M."/>
            <person name="Aroh O."/>
            <person name="Sun Y."/>
            <person name="Lan Y."/>
            <person name="Juniper S.K."/>
            <person name="Young C.R."/>
            <person name="Angers B."/>
            <person name="Qian P.Y."/>
        </authorList>
    </citation>
    <scope>NUCLEOTIDE SEQUENCE</scope>
    <source>
        <strain evidence="7">P08H-3</strain>
    </source>
</reference>
<dbReference type="Gene3D" id="3.40.309.10">
    <property type="entry name" value="Aldehyde Dehydrogenase, Chain A, domain 2"/>
    <property type="match status" value="1"/>
</dbReference>
<comment type="similarity">
    <text evidence="1 5">Belongs to the aldehyde dehydrogenase family.</text>
</comment>
<dbReference type="PANTHER" id="PTHR43720">
    <property type="entry name" value="2-AMINOMUCONIC SEMIALDEHYDE DEHYDROGENASE"/>
    <property type="match status" value="1"/>
</dbReference>
<evidence type="ECO:0000259" key="6">
    <source>
        <dbReference type="Pfam" id="PF00171"/>
    </source>
</evidence>